<dbReference type="Proteomes" id="UP001212326">
    <property type="component" value="Chromosome"/>
</dbReference>
<organism evidence="2 3">
    <name type="scientific">Streptomyces camelliae</name>
    <dbReference type="NCBI Taxonomy" id="3004093"/>
    <lineage>
        <taxon>Bacteria</taxon>
        <taxon>Bacillati</taxon>
        <taxon>Actinomycetota</taxon>
        <taxon>Actinomycetes</taxon>
        <taxon>Kitasatosporales</taxon>
        <taxon>Streptomycetaceae</taxon>
        <taxon>Streptomyces</taxon>
    </lineage>
</organism>
<name>A0ABY7PE54_9ACTN</name>
<protein>
    <submittedName>
        <fullName evidence="2">DCC1-like thiol-disulfide oxidoreductase family protein</fullName>
    </submittedName>
</protein>
<keyword evidence="3" id="KW-1185">Reference proteome</keyword>
<evidence type="ECO:0000313" key="2">
    <source>
        <dbReference type="EMBL" id="WBO68900.1"/>
    </source>
</evidence>
<dbReference type="EMBL" id="CP115300">
    <property type="protein sequence ID" value="WBO68900.1"/>
    <property type="molecule type" value="Genomic_DNA"/>
</dbReference>
<accession>A0ABY7PE54</accession>
<dbReference type="Pfam" id="PF04134">
    <property type="entry name" value="DCC1-like"/>
    <property type="match status" value="1"/>
</dbReference>
<proteinExistence type="predicted"/>
<evidence type="ECO:0000313" key="3">
    <source>
        <dbReference type="Proteomes" id="UP001212326"/>
    </source>
</evidence>
<dbReference type="RefSeq" id="WP_270086121.1">
    <property type="nucleotide sequence ID" value="NZ_CP115300.1"/>
</dbReference>
<dbReference type="InterPro" id="IPR007263">
    <property type="entry name" value="DCC1-like"/>
</dbReference>
<sequence>MDRSVGRGVSAVPAVAEPGRDARRVPVRRLTVLYDAECALCTFLRDWLVRQPKLVPLEPVAAASQEARRRFPGLDHRATLDEITVVGDAGQVYRGAAAWIVTLWALREYRPLAHRLCTPSGVRFARGAVLAAAKWRGVQGGRTQRGGQAYRPGDEVWRPPGGGVERGGAERPVEGWAYDPRYGWMYSPPGCSGGRGATG</sequence>
<feature type="region of interest" description="Disordered" evidence="1">
    <location>
        <begin position="141"/>
        <end position="170"/>
    </location>
</feature>
<evidence type="ECO:0000256" key="1">
    <source>
        <dbReference type="SAM" id="MobiDB-lite"/>
    </source>
</evidence>
<reference evidence="2 3" key="1">
    <citation type="submission" date="2022-12" db="EMBL/GenBank/DDBJ databases">
        <authorList>
            <person name="Mo P."/>
        </authorList>
    </citation>
    <scope>NUCLEOTIDE SEQUENCE [LARGE SCALE GENOMIC DNA]</scope>
    <source>
        <strain evidence="2 3">HUAS 2-6</strain>
    </source>
</reference>
<gene>
    <name evidence="2" type="ORF">O1G22_42040</name>
</gene>